<dbReference type="EMBL" id="KQ979606">
    <property type="protein sequence ID" value="KYN20510.1"/>
    <property type="molecule type" value="Genomic_DNA"/>
</dbReference>
<organism evidence="2 3">
    <name type="scientific">Trachymyrmex cornetzi</name>
    <dbReference type="NCBI Taxonomy" id="471704"/>
    <lineage>
        <taxon>Eukaryota</taxon>
        <taxon>Metazoa</taxon>
        <taxon>Ecdysozoa</taxon>
        <taxon>Arthropoda</taxon>
        <taxon>Hexapoda</taxon>
        <taxon>Insecta</taxon>
        <taxon>Pterygota</taxon>
        <taxon>Neoptera</taxon>
        <taxon>Endopterygota</taxon>
        <taxon>Hymenoptera</taxon>
        <taxon>Apocrita</taxon>
        <taxon>Aculeata</taxon>
        <taxon>Formicoidea</taxon>
        <taxon>Formicidae</taxon>
        <taxon>Myrmicinae</taxon>
        <taxon>Trachymyrmex</taxon>
    </lineage>
</organism>
<accession>A0A151J7Y4</accession>
<dbReference type="AlphaFoldDB" id="A0A151J7Y4"/>
<gene>
    <name evidence="2" type="ORF">ALC57_07137</name>
</gene>
<evidence type="ECO:0000313" key="2">
    <source>
        <dbReference type="EMBL" id="KYN20510.1"/>
    </source>
</evidence>
<dbReference type="Proteomes" id="UP000078492">
    <property type="component" value="Unassembled WGS sequence"/>
</dbReference>
<proteinExistence type="predicted"/>
<feature type="region of interest" description="Disordered" evidence="1">
    <location>
        <begin position="1"/>
        <end position="57"/>
    </location>
</feature>
<reference evidence="2 3" key="1">
    <citation type="submission" date="2015-09" db="EMBL/GenBank/DDBJ databases">
        <title>Trachymyrmex cornetzi WGS genome.</title>
        <authorList>
            <person name="Nygaard S."/>
            <person name="Hu H."/>
            <person name="Boomsma J."/>
            <person name="Zhang G."/>
        </authorList>
    </citation>
    <scope>NUCLEOTIDE SEQUENCE [LARGE SCALE GENOMIC DNA]</scope>
    <source>
        <strain evidence="2">Tcor2-1</strain>
        <tissue evidence="2">Whole body</tissue>
    </source>
</reference>
<sequence>MKTKTKIGMGLKTKKKRSSTAARRSRIIGRRGGGSRQGRCCAASRHGSGSTKDSGEGRTNKHFLVVFFSKYITHLFLQVTSCIDLRSHFTYRTRVAIYVW</sequence>
<evidence type="ECO:0000313" key="3">
    <source>
        <dbReference type="Proteomes" id="UP000078492"/>
    </source>
</evidence>
<feature type="compositionally biased region" description="Basic residues" evidence="1">
    <location>
        <begin position="12"/>
        <end position="29"/>
    </location>
</feature>
<evidence type="ECO:0000256" key="1">
    <source>
        <dbReference type="SAM" id="MobiDB-lite"/>
    </source>
</evidence>
<name>A0A151J7Y4_9HYME</name>
<keyword evidence="3" id="KW-1185">Reference proteome</keyword>
<protein>
    <submittedName>
        <fullName evidence="2">Uncharacterized protein</fullName>
    </submittedName>
</protein>